<dbReference type="PANTHER" id="PTHR43633:SF1">
    <property type="entry name" value="ALCOHOL DEHYDROGENASE YQHD"/>
    <property type="match status" value="1"/>
</dbReference>
<accession>D1NYT6</accession>
<comment type="similarity">
    <text evidence="2">Belongs to the iron-containing alcohol dehydrogenase family.</text>
</comment>
<dbReference type="FunFam" id="3.40.50.1970:FF:000003">
    <property type="entry name" value="Alcohol dehydrogenase, iron-containing"/>
    <property type="match status" value="1"/>
</dbReference>
<comment type="cofactor">
    <cofactor evidence="1">
        <name>Fe cation</name>
        <dbReference type="ChEBI" id="CHEBI:24875"/>
    </cofactor>
</comment>
<evidence type="ECO:0000256" key="1">
    <source>
        <dbReference type="ARBA" id="ARBA00001962"/>
    </source>
</evidence>
<feature type="domain" description="Alcohol dehydrogenase iron-type/glycerol dehydrogenase GldA" evidence="4">
    <location>
        <begin position="21"/>
        <end position="187"/>
    </location>
</feature>
<dbReference type="STRING" id="500637.PROVRUST_04906"/>
<dbReference type="Pfam" id="PF25137">
    <property type="entry name" value="ADH_Fe_C"/>
    <property type="match status" value="1"/>
</dbReference>
<dbReference type="GO" id="GO:0005829">
    <property type="term" value="C:cytosol"/>
    <property type="evidence" value="ECO:0007669"/>
    <property type="project" value="TreeGrafter"/>
</dbReference>
<dbReference type="GO" id="GO:1990002">
    <property type="term" value="F:methylglyoxal reductase (NADPH) (acetol producing) activity"/>
    <property type="evidence" value="ECO:0007669"/>
    <property type="project" value="TreeGrafter"/>
</dbReference>
<comment type="caution">
    <text evidence="6">The sequence shown here is derived from an EMBL/GenBank/DDBJ whole genome shotgun (WGS) entry which is preliminary data.</text>
</comment>
<dbReference type="eggNOG" id="COG1979">
    <property type="taxonomic scope" value="Bacteria"/>
</dbReference>
<dbReference type="SUPFAM" id="SSF56796">
    <property type="entry name" value="Dehydroquinate synthase-like"/>
    <property type="match status" value="1"/>
</dbReference>
<evidence type="ECO:0000313" key="7">
    <source>
        <dbReference type="Proteomes" id="UP000005512"/>
    </source>
</evidence>
<dbReference type="Pfam" id="PF00465">
    <property type="entry name" value="Fe-ADH"/>
    <property type="match status" value="1"/>
</dbReference>
<dbReference type="Gene3D" id="1.20.1090.10">
    <property type="entry name" value="Dehydroquinate synthase-like - alpha domain"/>
    <property type="match status" value="1"/>
</dbReference>
<keyword evidence="3 6" id="KW-0560">Oxidoreductase</keyword>
<dbReference type="Proteomes" id="UP000005512">
    <property type="component" value="Unassembled WGS sequence"/>
</dbReference>
<dbReference type="EC" id="1.1.1.1" evidence="6"/>
<dbReference type="AlphaFoldDB" id="D1NYT6"/>
<dbReference type="GO" id="GO:1990362">
    <property type="term" value="F:butanol dehydrogenase (NAD+) activity"/>
    <property type="evidence" value="ECO:0007669"/>
    <property type="project" value="InterPro"/>
</dbReference>
<dbReference type="Gene3D" id="3.40.50.1970">
    <property type="match status" value="1"/>
</dbReference>
<protein>
    <submittedName>
        <fullName evidence="6">Alcohol dehydrogenase, iron-dependent</fullName>
        <ecNumber evidence="6">1.1.1.1</ecNumber>
    </submittedName>
</protein>
<evidence type="ECO:0000259" key="4">
    <source>
        <dbReference type="Pfam" id="PF00465"/>
    </source>
</evidence>
<keyword evidence="7" id="KW-1185">Reference proteome</keyword>
<evidence type="ECO:0000256" key="2">
    <source>
        <dbReference type="ARBA" id="ARBA00007358"/>
    </source>
</evidence>
<sequence>MIFPAIPNKGLYMNNFEFYNPTRIVFGEGKIGELDRLVPTNAKVLVLFGGESARKNGTLDEVTDALKSRQVGYFGGIEANPRYETLIKAVALIENEGYDFLLAVGGGSVIDGTKFIAAAVNYPGDKWEVVTSGGSTIKTALPFGTVLTLPATGSEMNKGSVITREELHSKLAFMSDKVFPQFSILDPVKTYTLPPRQISNGVVDAFVHVIEQYLTYPVNANVQDAFAEGLLKTLIEIGPKALENPTDYDVRANLMWTATLALNGLIGVGVPQDWATHMLGHEITVLYGLDHAQTLAIILPSMMHEKLAQKQAKMAQYAERVWGIHDGSEKEKALKSIELTRQFFESMQVKTRFKDYQLTQDVVEPLVDSLVAHNMVTLGEHGDITPEVSRRIFIASL</sequence>
<dbReference type="InterPro" id="IPR056798">
    <property type="entry name" value="ADH_Fe_C"/>
</dbReference>
<gene>
    <name evidence="6" type="ORF">PROVRUST_04906</name>
</gene>
<dbReference type="InterPro" id="IPR001670">
    <property type="entry name" value="ADH_Fe/GldA"/>
</dbReference>
<dbReference type="PANTHER" id="PTHR43633">
    <property type="entry name" value="ALCOHOL DEHYDROGENASE YQHD"/>
    <property type="match status" value="1"/>
</dbReference>
<reference evidence="6" key="1">
    <citation type="submission" date="2009-12" db="EMBL/GenBank/DDBJ databases">
        <authorList>
            <person name="Weinstock G."/>
            <person name="Sodergren E."/>
            <person name="Clifton S."/>
            <person name="Fulton L."/>
            <person name="Fulton B."/>
            <person name="Courtney L."/>
            <person name="Fronick C."/>
            <person name="Harrison M."/>
            <person name="Strong C."/>
            <person name="Farmer C."/>
            <person name="Delahaunty K."/>
            <person name="Markovic C."/>
            <person name="Hall O."/>
            <person name="Minx P."/>
            <person name="Tomlinson C."/>
            <person name="Mitreva M."/>
            <person name="Nelson J."/>
            <person name="Hou S."/>
            <person name="Wollam A."/>
            <person name="Pepin K.H."/>
            <person name="Johnson M."/>
            <person name="Bhonagiri V."/>
            <person name="Nash W.E."/>
            <person name="Warren W."/>
            <person name="Chinwalla A."/>
            <person name="Mardis E.R."/>
            <person name="Wilson R.K."/>
        </authorList>
    </citation>
    <scope>NUCLEOTIDE SEQUENCE [LARGE SCALE GENOMIC DNA]</scope>
    <source>
        <strain evidence="6">DSM 4541</strain>
    </source>
</reference>
<dbReference type="GO" id="GO:0008106">
    <property type="term" value="F:alcohol dehydrogenase (NADP+) activity"/>
    <property type="evidence" value="ECO:0007669"/>
    <property type="project" value="TreeGrafter"/>
</dbReference>
<proteinExistence type="inferred from homology"/>
<dbReference type="HOGENOM" id="CLU_007207_0_4_6"/>
<dbReference type="InterPro" id="IPR044731">
    <property type="entry name" value="BDH-like"/>
</dbReference>
<dbReference type="EMBL" id="ABXV02000011">
    <property type="protein sequence ID" value="EFB73634.1"/>
    <property type="molecule type" value="Genomic_DNA"/>
</dbReference>
<feature type="domain" description="Fe-containing alcohol dehydrogenase-like C-terminal" evidence="5">
    <location>
        <begin position="201"/>
        <end position="372"/>
    </location>
</feature>
<dbReference type="GO" id="GO:0046872">
    <property type="term" value="F:metal ion binding"/>
    <property type="evidence" value="ECO:0007669"/>
    <property type="project" value="InterPro"/>
</dbReference>
<name>D1NYT6_9GAMM</name>
<dbReference type="CDD" id="cd08187">
    <property type="entry name" value="BDH"/>
    <property type="match status" value="1"/>
</dbReference>
<organism evidence="6 7">
    <name type="scientific">Providencia rustigianii DSM 4541</name>
    <dbReference type="NCBI Taxonomy" id="500637"/>
    <lineage>
        <taxon>Bacteria</taxon>
        <taxon>Pseudomonadati</taxon>
        <taxon>Pseudomonadota</taxon>
        <taxon>Gammaproteobacteria</taxon>
        <taxon>Enterobacterales</taxon>
        <taxon>Morganellaceae</taxon>
        <taxon>Providencia</taxon>
    </lineage>
</organism>
<evidence type="ECO:0000313" key="6">
    <source>
        <dbReference type="EMBL" id="EFB73634.1"/>
    </source>
</evidence>
<evidence type="ECO:0000256" key="3">
    <source>
        <dbReference type="ARBA" id="ARBA00023002"/>
    </source>
</evidence>
<evidence type="ECO:0000259" key="5">
    <source>
        <dbReference type="Pfam" id="PF25137"/>
    </source>
</evidence>